<dbReference type="EMBL" id="CAVMJV010000074">
    <property type="protein sequence ID" value="CAK5088800.1"/>
    <property type="molecule type" value="Genomic_DNA"/>
</dbReference>
<name>A0ACB1ABH0_MELEN</name>
<dbReference type="Proteomes" id="UP001497535">
    <property type="component" value="Unassembled WGS sequence"/>
</dbReference>
<comment type="caution">
    <text evidence="1">The sequence shown here is derived from an EMBL/GenBank/DDBJ whole genome shotgun (WGS) entry which is preliminary data.</text>
</comment>
<evidence type="ECO:0000313" key="2">
    <source>
        <dbReference type="Proteomes" id="UP001497535"/>
    </source>
</evidence>
<evidence type="ECO:0000313" key="1">
    <source>
        <dbReference type="EMBL" id="CAK5088800.1"/>
    </source>
</evidence>
<organism evidence="1 2">
    <name type="scientific">Meloidogyne enterolobii</name>
    <name type="common">Root-knot nematode worm</name>
    <name type="synonym">Meloidogyne mayaguensis</name>
    <dbReference type="NCBI Taxonomy" id="390850"/>
    <lineage>
        <taxon>Eukaryota</taxon>
        <taxon>Metazoa</taxon>
        <taxon>Ecdysozoa</taxon>
        <taxon>Nematoda</taxon>
        <taxon>Chromadorea</taxon>
        <taxon>Rhabditida</taxon>
        <taxon>Tylenchina</taxon>
        <taxon>Tylenchomorpha</taxon>
        <taxon>Tylenchoidea</taxon>
        <taxon>Meloidogynidae</taxon>
        <taxon>Meloidogyninae</taxon>
        <taxon>Meloidogyne</taxon>
    </lineage>
</organism>
<protein>
    <submittedName>
        <fullName evidence="1">Uncharacterized protein</fullName>
    </submittedName>
</protein>
<gene>
    <name evidence="1" type="ORF">MENTE1834_LOCUS36481</name>
</gene>
<reference evidence="1" key="1">
    <citation type="submission" date="2023-11" db="EMBL/GenBank/DDBJ databases">
        <authorList>
            <person name="Poullet M."/>
        </authorList>
    </citation>
    <scope>NUCLEOTIDE SEQUENCE</scope>
    <source>
        <strain evidence="1">E1834</strain>
    </source>
</reference>
<sequence length="172" mass="18732">MPAAPAPHAAVPFENQLPAVIAAAIDDAAINGQLNNFNDIANPPPANDVVNDVHPQLHMLAIEWYPESNPLQLKENGENEDASNVGSSSENVPMVGQTSASKNLKRELFEETDNSVENPPTKRLKLEEETTHQENNSSLPPPNFVENLQVDSNRIIPLPAVQEENSDDLNTT</sequence>
<accession>A0ACB1ABH0</accession>
<keyword evidence="2" id="KW-1185">Reference proteome</keyword>
<proteinExistence type="predicted"/>